<sequence length="93" mass="9972">MTLKPSQPESRASRARQSSTPDQQLPAATKQQRPVPPSTRPRVPSTTQHHPAPPTACSQSPAPSQSETMAKQRLTSSSSTLPGCCSRPARLED</sequence>
<dbReference type="AlphaFoldDB" id="A0A8E2JQL1"/>
<name>A0A8E2JQL1_9PEZI</name>
<reference evidence="2 3" key="1">
    <citation type="journal article" date="2016" name="Nat. Commun.">
        <title>Ectomycorrhizal ecology is imprinted in the genome of the dominant symbiotic fungus Cenococcum geophilum.</title>
        <authorList>
            <consortium name="DOE Joint Genome Institute"/>
            <person name="Peter M."/>
            <person name="Kohler A."/>
            <person name="Ohm R.A."/>
            <person name="Kuo A."/>
            <person name="Krutzmann J."/>
            <person name="Morin E."/>
            <person name="Arend M."/>
            <person name="Barry K.W."/>
            <person name="Binder M."/>
            <person name="Choi C."/>
            <person name="Clum A."/>
            <person name="Copeland A."/>
            <person name="Grisel N."/>
            <person name="Haridas S."/>
            <person name="Kipfer T."/>
            <person name="LaButti K."/>
            <person name="Lindquist E."/>
            <person name="Lipzen A."/>
            <person name="Maire R."/>
            <person name="Meier B."/>
            <person name="Mihaltcheva S."/>
            <person name="Molinier V."/>
            <person name="Murat C."/>
            <person name="Poggeler S."/>
            <person name="Quandt C.A."/>
            <person name="Sperisen C."/>
            <person name="Tritt A."/>
            <person name="Tisserant E."/>
            <person name="Crous P.W."/>
            <person name="Henrissat B."/>
            <person name="Nehls U."/>
            <person name="Egli S."/>
            <person name="Spatafora J.W."/>
            <person name="Grigoriev I.V."/>
            <person name="Martin F.M."/>
        </authorList>
    </citation>
    <scope>NUCLEOTIDE SEQUENCE [LARGE SCALE GENOMIC DNA]</scope>
    <source>
        <strain evidence="2 3">CBS 207.34</strain>
    </source>
</reference>
<evidence type="ECO:0000313" key="3">
    <source>
        <dbReference type="Proteomes" id="UP000250140"/>
    </source>
</evidence>
<organism evidence="2 3">
    <name type="scientific">Glonium stellatum</name>
    <dbReference type="NCBI Taxonomy" id="574774"/>
    <lineage>
        <taxon>Eukaryota</taxon>
        <taxon>Fungi</taxon>
        <taxon>Dikarya</taxon>
        <taxon>Ascomycota</taxon>
        <taxon>Pezizomycotina</taxon>
        <taxon>Dothideomycetes</taxon>
        <taxon>Pleosporomycetidae</taxon>
        <taxon>Gloniales</taxon>
        <taxon>Gloniaceae</taxon>
        <taxon>Glonium</taxon>
    </lineage>
</organism>
<feature type="region of interest" description="Disordered" evidence="1">
    <location>
        <begin position="1"/>
        <end position="93"/>
    </location>
</feature>
<feature type="compositionally biased region" description="Polar residues" evidence="1">
    <location>
        <begin position="56"/>
        <end position="81"/>
    </location>
</feature>
<dbReference type="Proteomes" id="UP000250140">
    <property type="component" value="Unassembled WGS sequence"/>
</dbReference>
<evidence type="ECO:0000256" key="1">
    <source>
        <dbReference type="SAM" id="MobiDB-lite"/>
    </source>
</evidence>
<dbReference type="EMBL" id="KV750158">
    <property type="protein sequence ID" value="OCL06005.1"/>
    <property type="molecule type" value="Genomic_DNA"/>
</dbReference>
<protein>
    <submittedName>
        <fullName evidence="2">Uncharacterized protein</fullName>
    </submittedName>
</protein>
<accession>A0A8E2JQL1</accession>
<proteinExistence type="predicted"/>
<evidence type="ECO:0000313" key="2">
    <source>
        <dbReference type="EMBL" id="OCL06005.1"/>
    </source>
</evidence>
<keyword evidence="3" id="KW-1185">Reference proteome</keyword>
<feature type="compositionally biased region" description="Polar residues" evidence="1">
    <location>
        <begin position="1"/>
        <end position="23"/>
    </location>
</feature>
<gene>
    <name evidence="2" type="ORF">AOQ84DRAFT_86401</name>
</gene>